<evidence type="ECO:0000256" key="2">
    <source>
        <dbReference type="SAM" id="Phobius"/>
    </source>
</evidence>
<protein>
    <submittedName>
        <fullName evidence="3">Uncharacterized protein</fullName>
    </submittedName>
</protein>
<reference evidence="3" key="2">
    <citation type="submission" date="2021-03" db="UniProtKB">
        <authorList>
            <consortium name="EnsemblPlants"/>
        </authorList>
    </citation>
    <scope>IDENTIFICATION</scope>
</reference>
<accession>A0A803L9V9</accession>
<dbReference type="Proteomes" id="UP000596660">
    <property type="component" value="Unplaced"/>
</dbReference>
<name>A0A803L9V9_CHEQI</name>
<keyword evidence="2" id="KW-0472">Membrane</keyword>
<keyword evidence="1" id="KW-0175">Coiled coil</keyword>
<evidence type="ECO:0000313" key="3">
    <source>
        <dbReference type="EnsemblPlants" id="AUR62008648-RA:cds"/>
    </source>
</evidence>
<evidence type="ECO:0000256" key="1">
    <source>
        <dbReference type="SAM" id="Coils"/>
    </source>
</evidence>
<keyword evidence="2" id="KW-0812">Transmembrane</keyword>
<keyword evidence="2" id="KW-1133">Transmembrane helix</keyword>
<dbReference type="Gramene" id="AUR62008648-RA">
    <property type="protein sequence ID" value="AUR62008648-RA:cds"/>
    <property type="gene ID" value="AUR62008648"/>
</dbReference>
<evidence type="ECO:0000313" key="4">
    <source>
        <dbReference type="Proteomes" id="UP000596660"/>
    </source>
</evidence>
<reference evidence="3" key="1">
    <citation type="journal article" date="2017" name="Nature">
        <title>The genome of Chenopodium quinoa.</title>
        <authorList>
            <person name="Jarvis D.E."/>
            <person name="Ho Y.S."/>
            <person name="Lightfoot D.J."/>
            <person name="Schmoeckel S.M."/>
            <person name="Li B."/>
            <person name="Borm T.J.A."/>
            <person name="Ohyanagi H."/>
            <person name="Mineta K."/>
            <person name="Michell C.T."/>
            <person name="Saber N."/>
            <person name="Kharbatia N.M."/>
            <person name="Rupper R.R."/>
            <person name="Sharp A.R."/>
            <person name="Dally N."/>
            <person name="Boughton B.A."/>
            <person name="Woo Y.H."/>
            <person name="Gao G."/>
            <person name="Schijlen E.G.W.M."/>
            <person name="Guo X."/>
            <person name="Momin A.A."/>
            <person name="Negrao S."/>
            <person name="Al-Babili S."/>
            <person name="Gehring C."/>
            <person name="Roessner U."/>
            <person name="Jung C."/>
            <person name="Murphy K."/>
            <person name="Arold S.T."/>
            <person name="Gojobori T."/>
            <person name="van der Linden C.G."/>
            <person name="van Loo E.N."/>
            <person name="Jellen E.N."/>
            <person name="Maughan P.J."/>
            <person name="Tester M."/>
        </authorList>
    </citation>
    <scope>NUCLEOTIDE SEQUENCE [LARGE SCALE GENOMIC DNA]</scope>
    <source>
        <strain evidence="3">cv. PI 614886</strain>
    </source>
</reference>
<organism evidence="3 4">
    <name type="scientific">Chenopodium quinoa</name>
    <name type="common">Quinoa</name>
    <dbReference type="NCBI Taxonomy" id="63459"/>
    <lineage>
        <taxon>Eukaryota</taxon>
        <taxon>Viridiplantae</taxon>
        <taxon>Streptophyta</taxon>
        <taxon>Embryophyta</taxon>
        <taxon>Tracheophyta</taxon>
        <taxon>Spermatophyta</taxon>
        <taxon>Magnoliopsida</taxon>
        <taxon>eudicotyledons</taxon>
        <taxon>Gunneridae</taxon>
        <taxon>Pentapetalae</taxon>
        <taxon>Caryophyllales</taxon>
        <taxon>Chenopodiaceae</taxon>
        <taxon>Chenopodioideae</taxon>
        <taxon>Atripliceae</taxon>
        <taxon>Chenopodium</taxon>
    </lineage>
</organism>
<feature type="coiled-coil region" evidence="1">
    <location>
        <begin position="159"/>
        <end position="193"/>
    </location>
</feature>
<dbReference type="EnsemblPlants" id="AUR62008648-RA">
    <property type="protein sequence ID" value="AUR62008648-RA:cds"/>
    <property type="gene ID" value="AUR62008648"/>
</dbReference>
<keyword evidence="4" id="KW-1185">Reference proteome</keyword>
<sequence length="231" mass="26801">MLTLKGGFVIRFNFSIVVDRFSSEAFQIRLMNDNVRLVEYASKKGGMPNVRRRRVGWGFGAEVVVGVLRWKTIVVYLNLSQMASRRHNGSSSSTSSRNFGLVSPKLKCRCGLESITRTVKNGENVWLKFHGCPRWPWVNVNLEDIDDLRLQVFERDTQVAEKEMEIDLLKEQLKRFEKKLGNKEDELDDTKMELCHTRIELMKATRNEKNFSLALFVSWIFFAFMIAILKA</sequence>
<dbReference type="AlphaFoldDB" id="A0A803L9V9"/>
<proteinExistence type="predicted"/>
<feature type="transmembrane region" description="Helical" evidence="2">
    <location>
        <begin position="211"/>
        <end position="229"/>
    </location>
</feature>